<feature type="region of interest" description="Disordered" evidence="1">
    <location>
        <begin position="92"/>
        <end position="122"/>
    </location>
</feature>
<evidence type="ECO:0000313" key="3">
    <source>
        <dbReference type="Proteomes" id="UP000504636"/>
    </source>
</evidence>
<evidence type="ECO:0000313" key="4">
    <source>
        <dbReference type="RefSeq" id="XP_033583400.1"/>
    </source>
</evidence>
<dbReference type="Proteomes" id="UP000504636">
    <property type="component" value="Unplaced"/>
</dbReference>
<dbReference type="RefSeq" id="XP_033583400.1">
    <property type="nucleotide sequence ID" value="XM_033724935.1"/>
</dbReference>
<accession>A0A6A6Z5Q6</accession>
<dbReference type="OrthoDB" id="3793161at2759"/>
<dbReference type="GeneID" id="54465828"/>
<organism evidence="2">
    <name type="scientific">Mytilinidion resinicola</name>
    <dbReference type="NCBI Taxonomy" id="574789"/>
    <lineage>
        <taxon>Eukaryota</taxon>
        <taxon>Fungi</taxon>
        <taxon>Dikarya</taxon>
        <taxon>Ascomycota</taxon>
        <taxon>Pezizomycotina</taxon>
        <taxon>Dothideomycetes</taxon>
        <taxon>Pleosporomycetidae</taxon>
        <taxon>Mytilinidiales</taxon>
        <taxon>Mytilinidiaceae</taxon>
        <taxon>Mytilinidion</taxon>
    </lineage>
</organism>
<sequence>MCKLLTQIYACGCTSEICTTPCDIAQITSIFCKRPFEHSLPISSYPCKKCLGQPQWKKLRGRMWQAYNESQSWAYRRPLEWVMKFQGVEVVSDEEEEEREEDNGGEEEEIKEGGPGELKVVN</sequence>
<reference evidence="4" key="2">
    <citation type="submission" date="2020-04" db="EMBL/GenBank/DDBJ databases">
        <authorList>
            <consortium name="NCBI Genome Project"/>
        </authorList>
    </citation>
    <scope>NUCLEOTIDE SEQUENCE</scope>
    <source>
        <strain evidence="4">CBS 304.34</strain>
    </source>
</reference>
<dbReference type="AlphaFoldDB" id="A0A6A6Z5Q6"/>
<protein>
    <submittedName>
        <fullName evidence="2 4">Uncharacterized protein</fullName>
    </submittedName>
</protein>
<name>A0A6A6Z5Q6_9PEZI</name>
<dbReference type="EMBL" id="MU003693">
    <property type="protein sequence ID" value="KAF2816436.1"/>
    <property type="molecule type" value="Genomic_DNA"/>
</dbReference>
<reference evidence="2 4" key="1">
    <citation type="journal article" date="2020" name="Stud. Mycol.">
        <title>101 Dothideomycetes genomes: a test case for predicting lifestyles and emergence of pathogens.</title>
        <authorList>
            <person name="Haridas S."/>
            <person name="Albert R."/>
            <person name="Binder M."/>
            <person name="Bloem J."/>
            <person name="Labutti K."/>
            <person name="Salamov A."/>
            <person name="Andreopoulos B."/>
            <person name="Baker S."/>
            <person name="Barry K."/>
            <person name="Bills G."/>
            <person name="Bluhm B."/>
            <person name="Cannon C."/>
            <person name="Castanera R."/>
            <person name="Culley D."/>
            <person name="Daum C."/>
            <person name="Ezra D."/>
            <person name="Gonzalez J."/>
            <person name="Henrissat B."/>
            <person name="Kuo A."/>
            <person name="Liang C."/>
            <person name="Lipzen A."/>
            <person name="Lutzoni F."/>
            <person name="Magnuson J."/>
            <person name="Mondo S."/>
            <person name="Nolan M."/>
            <person name="Ohm R."/>
            <person name="Pangilinan J."/>
            <person name="Park H.-J."/>
            <person name="Ramirez L."/>
            <person name="Alfaro M."/>
            <person name="Sun H."/>
            <person name="Tritt A."/>
            <person name="Yoshinaga Y."/>
            <person name="Zwiers L.-H."/>
            <person name="Turgeon B."/>
            <person name="Goodwin S."/>
            <person name="Spatafora J."/>
            <person name="Crous P."/>
            <person name="Grigoriev I."/>
        </authorList>
    </citation>
    <scope>NUCLEOTIDE SEQUENCE</scope>
    <source>
        <strain evidence="2 4">CBS 304.34</strain>
    </source>
</reference>
<evidence type="ECO:0000313" key="2">
    <source>
        <dbReference type="EMBL" id="KAF2816436.1"/>
    </source>
</evidence>
<feature type="compositionally biased region" description="Acidic residues" evidence="1">
    <location>
        <begin position="92"/>
        <end position="110"/>
    </location>
</feature>
<proteinExistence type="predicted"/>
<evidence type="ECO:0000256" key="1">
    <source>
        <dbReference type="SAM" id="MobiDB-lite"/>
    </source>
</evidence>
<gene>
    <name evidence="2 4" type="ORF">BDZ99DRAFT_515024</name>
</gene>
<keyword evidence="3" id="KW-1185">Reference proteome</keyword>
<reference evidence="4" key="3">
    <citation type="submission" date="2025-04" db="UniProtKB">
        <authorList>
            <consortium name="RefSeq"/>
        </authorList>
    </citation>
    <scope>IDENTIFICATION</scope>
    <source>
        <strain evidence="4">CBS 304.34</strain>
    </source>
</reference>